<dbReference type="InterPro" id="IPR002902">
    <property type="entry name" value="GNK2"/>
</dbReference>
<evidence type="ECO:0000256" key="3">
    <source>
        <dbReference type="ARBA" id="ARBA00022729"/>
    </source>
</evidence>
<proteinExistence type="inferred from homology"/>
<dbReference type="InterPro" id="IPR038408">
    <property type="entry name" value="GNK2_sf"/>
</dbReference>
<evidence type="ECO:0000313" key="9">
    <source>
        <dbReference type="Proteomes" id="UP000653305"/>
    </source>
</evidence>
<evidence type="ECO:0000256" key="5">
    <source>
        <dbReference type="ARBA" id="ARBA00038515"/>
    </source>
</evidence>
<dbReference type="PROSITE" id="PS51473">
    <property type="entry name" value="GNK2"/>
    <property type="match status" value="2"/>
</dbReference>
<dbReference type="Pfam" id="PF01657">
    <property type="entry name" value="Stress-antifung"/>
    <property type="match status" value="2"/>
</dbReference>
<keyword evidence="2" id="KW-0964">Secreted</keyword>
<evidence type="ECO:0000256" key="1">
    <source>
        <dbReference type="ARBA" id="ARBA00004613"/>
    </source>
</evidence>
<keyword evidence="3 6" id="KW-0732">Signal</keyword>
<dbReference type="InterPro" id="IPR050581">
    <property type="entry name" value="CRR_secretory_protein"/>
</dbReference>
<feature type="domain" description="Gnk2-homologous" evidence="7">
    <location>
        <begin position="135"/>
        <end position="243"/>
    </location>
</feature>
<sequence length="246" mass="26775">MAFPLFLPILTISSLLMIPTAFSDYYINAMCSLDSPNKPTPPFKANVDSLLANLHNNTPSHGGFWNASSGQVPDQVYGLSLCRVGVSNADCWYCISLAREIITAVCKYKQAAITWFDHCYLKYSSNLNSVGHIDTEFSYVTESEGIARQSGKYNVKALELLSSLSRNAAEATNKLFASGEVSEPVENVMIYGVALCSRDLSKNDCKSCLDGAVGQFRESFDNGKVGAGYFSGSCIIRYANSTILDS</sequence>
<protein>
    <submittedName>
        <fullName evidence="8">Cysteine-rich repeat secretory protein 38</fullName>
    </submittedName>
</protein>
<comment type="similarity">
    <text evidence="5">Belongs to the cysteine-rich repeat secretory protein family.</text>
</comment>
<dbReference type="PANTHER" id="PTHR32411">
    <property type="entry name" value="CYSTEINE-RICH REPEAT SECRETORY PROTEIN 38-RELATED"/>
    <property type="match status" value="1"/>
</dbReference>
<dbReference type="OrthoDB" id="911609at2759"/>
<comment type="subcellular location">
    <subcellularLocation>
        <location evidence="1">Secreted</location>
    </subcellularLocation>
</comment>
<accession>A0A830D2R8</accession>
<evidence type="ECO:0000256" key="6">
    <source>
        <dbReference type="SAM" id="SignalP"/>
    </source>
</evidence>
<name>A0A830D2R8_9LAMI</name>
<feature type="chain" id="PRO_5032585539" evidence="6">
    <location>
        <begin position="24"/>
        <end position="246"/>
    </location>
</feature>
<keyword evidence="4" id="KW-0677">Repeat</keyword>
<comment type="caution">
    <text evidence="8">The sequence shown here is derived from an EMBL/GenBank/DDBJ whole genome shotgun (WGS) entry which is preliminary data.</text>
</comment>
<dbReference type="PANTHER" id="PTHR32411:SF43">
    <property type="entry name" value="CYSTEINE-RICH REPEAT SECRETORY PROTEIN 38"/>
    <property type="match status" value="1"/>
</dbReference>
<dbReference type="CDD" id="cd23509">
    <property type="entry name" value="Gnk2-like"/>
    <property type="match status" value="2"/>
</dbReference>
<dbReference type="Proteomes" id="UP000653305">
    <property type="component" value="Unassembled WGS sequence"/>
</dbReference>
<feature type="domain" description="Gnk2-homologous" evidence="7">
    <location>
        <begin position="24"/>
        <end position="128"/>
    </location>
</feature>
<dbReference type="Gene3D" id="3.30.430.20">
    <property type="entry name" value="Gnk2 domain, C-X8-C-X2-C motif"/>
    <property type="match status" value="2"/>
</dbReference>
<evidence type="ECO:0000313" key="8">
    <source>
        <dbReference type="EMBL" id="GFQ00662.1"/>
    </source>
</evidence>
<dbReference type="EMBL" id="BMAC01000637">
    <property type="protein sequence ID" value="GFQ00662.1"/>
    <property type="molecule type" value="Genomic_DNA"/>
</dbReference>
<reference evidence="8" key="1">
    <citation type="submission" date="2020-07" db="EMBL/GenBank/DDBJ databases">
        <title>Ethylene signaling mediates host invasion by parasitic plants.</title>
        <authorList>
            <person name="Yoshida S."/>
        </authorList>
    </citation>
    <scope>NUCLEOTIDE SEQUENCE</scope>
    <source>
        <strain evidence="8">Okayama</strain>
    </source>
</reference>
<evidence type="ECO:0000256" key="2">
    <source>
        <dbReference type="ARBA" id="ARBA00022525"/>
    </source>
</evidence>
<dbReference type="GO" id="GO:0005576">
    <property type="term" value="C:extracellular region"/>
    <property type="evidence" value="ECO:0007669"/>
    <property type="project" value="UniProtKB-SubCell"/>
</dbReference>
<organism evidence="8 9">
    <name type="scientific">Phtheirospermum japonicum</name>
    <dbReference type="NCBI Taxonomy" id="374723"/>
    <lineage>
        <taxon>Eukaryota</taxon>
        <taxon>Viridiplantae</taxon>
        <taxon>Streptophyta</taxon>
        <taxon>Embryophyta</taxon>
        <taxon>Tracheophyta</taxon>
        <taxon>Spermatophyta</taxon>
        <taxon>Magnoliopsida</taxon>
        <taxon>eudicotyledons</taxon>
        <taxon>Gunneridae</taxon>
        <taxon>Pentapetalae</taxon>
        <taxon>asterids</taxon>
        <taxon>lamiids</taxon>
        <taxon>Lamiales</taxon>
        <taxon>Orobanchaceae</taxon>
        <taxon>Orobanchaceae incertae sedis</taxon>
        <taxon>Phtheirospermum</taxon>
    </lineage>
</organism>
<keyword evidence="9" id="KW-1185">Reference proteome</keyword>
<evidence type="ECO:0000256" key="4">
    <source>
        <dbReference type="ARBA" id="ARBA00022737"/>
    </source>
</evidence>
<evidence type="ECO:0000259" key="7">
    <source>
        <dbReference type="PROSITE" id="PS51473"/>
    </source>
</evidence>
<feature type="signal peptide" evidence="6">
    <location>
        <begin position="1"/>
        <end position="23"/>
    </location>
</feature>
<gene>
    <name evidence="8" type="ORF">PHJA_002210100</name>
</gene>
<dbReference type="AlphaFoldDB" id="A0A830D2R8"/>